<evidence type="ECO:0000313" key="12">
    <source>
        <dbReference type="Proteomes" id="UP000285430"/>
    </source>
</evidence>
<feature type="domain" description="Glutaredoxin" evidence="5">
    <location>
        <begin position="26"/>
        <end position="85"/>
    </location>
</feature>
<reference evidence="10 11" key="1">
    <citation type="submission" date="2018-08" db="EMBL/GenBank/DDBJ databases">
        <title>Aphanomyces genome sequencing and annotation.</title>
        <authorList>
            <person name="Minardi D."/>
            <person name="Oidtmann B."/>
            <person name="Van Der Giezen M."/>
            <person name="Studholme D.J."/>
        </authorList>
    </citation>
    <scope>NUCLEOTIDE SEQUENCE [LARGE SCALE GENOMIC DNA]</scope>
    <source>
        <strain evidence="7 11">D2</strain>
        <strain evidence="9 12">Da</strain>
        <strain evidence="6 10">Kv</strain>
        <strain evidence="8 13">Sv</strain>
    </source>
</reference>
<dbReference type="VEuPathDB" id="FungiDB:H257_08198"/>
<dbReference type="PANTHER" id="PTHR45694:SF5">
    <property type="entry name" value="GLUTAREDOXIN 2"/>
    <property type="match status" value="1"/>
</dbReference>
<evidence type="ECO:0000313" key="11">
    <source>
        <dbReference type="Proteomes" id="UP000266643"/>
    </source>
</evidence>
<evidence type="ECO:0000259" key="5">
    <source>
        <dbReference type="Pfam" id="PF00462"/>
    </source>
</evidence>
<dbReference type="Gene3D" id="3.40.30.10">
    <property type="entry name" value="Glutaredoxin"/>
    <property type="match status" value="1"/>
</dbReference>
<dbReference type="PANTHER" id="PTHR45694">
    <property type="entry name" value="GLUTAREDOXIN 2"/>
    <property type="match status" value="1"/>
</dbReference>
<dbReference type="Pfam" id="PF00462">
    <property type="entry name" value="Glutaredoxin"/>
    <property type="match status" value="1"/>
</dbReference>
<dbReference type="PROSITE" id="PS51354">
    <property type="entry name" value="GLUTAREDOXIN_2"/>
    <property type="match status" value="1"/>
</dbReference>
<dbReference type="PRINTS" id="PR00160">
    <property type="entry name" value="GLUTAREDOXIN"/>
</dbReference>
<evidence type="ECO:0000256" key="4">
    <source>
        <dbReference type="ARBA" id="ARBA00023284"/>
    </source>
</evidence>
<dbReference type="EMBL" id="QUTD01011937">
    <property type="protein sequence ID" value="RHY38965.1"/>
    <property type="molecule type" value="Genomic_DNA"/>
</dbReference>
<dbReference type="SUPFAM" id="SSF52833">
    <property type="entry name" value="Thioredoxin-like"/>
    <property type="match status" value="1"/>
</dbReference>
<name>A0A397A0K2_APHAT</name>
<evidence type="ECO:0000313" key="7">
    <source>
        <dbReference type="EMBL" id="RHY38965.1"/>
    </source>
</evidence>
<proteinExistence type="predicted"/>
<dbReference type="Proteomes" id="UP000285712">
    <property type="component" value="Unassembled WGS sequence"/>
</dbReference>
<evidence type="ECO:0000256" key="3">
    <source>
        <dbReference type="ARBA" id="ARBA00023157"/>
    </source>
</evidence>
<dbReference type="Proteomes" id="UP000265427">
    <property type="component" value="Unassembled WGS sequence"/>
</dbReference>
<dbReference type="PROSITE" id="PS00195">
    <property type="entry name" value="GLUTAREDOXIN_1"/>
    <property type="match status" value="1"/>
</dbReference>
<comment type="caution">
    <text evidence="6">The sequence shown here is derived from an EMBL/GenBank/DDBJ whole genome shotgun (WGS) entry which is preliminary data.</text>
</comment>
<evidence type="ECO:0000313" key="8">
    <source>
        <dbReference type="EMBL" id="RHY92049.1"/>
    </source>
</evidence>
<evidence type="ECO:0000256" key="2">
    <source>
        <dbReference type="ARBA" id="ARBA00022982"/>
    </source>
</evidence>
<dbReference type="InterPro" id="IPR011767">
    <property type="entry name" value="GLR_AS"/>
</dbReference>
<dbReference type="InterPro" id="IPR011899">
    <property type="entry name" value="Glutaredoxin_euk/vir"/>
</dbReference>
<keyword evidence="1" id="KW-0813">Transport</keyword>
<evidence type="ECO:0000313" key="6">
    <source>
        <dbReference type="EMBL" id="RHX98900.1"/>
    </source>
</evidence>
<dbReference type="GO" id="GO:0034599">
    <property type="term" value="P:cellular response to oxidative stress"/>
    <property type="evidence" value="ECO:0007669"/>
    <property type="project" value="TreeGrafter"/>
</dbReference>
<evidence type="ECO:0000256" key="1">
    <source>
        <dbReference type="ARBA" id="ARBA00022448"/>
    </source>
</evidence>
<dbReference type="InterPro" id="IPR036249">
    <property type="entry name" value="Thioredoxin-like_sf"/>
</dbReference>
<gene>
    <name evidence="7" type="ORF">DYB30_012110</name>
    <name evidence="8" type="ORF">DYB35_005809</name>
    <name evidence="6" type="ORF">DYB36_012381</name>
    <name evidence="9" type="ORF">DYB37_006367</name>
</gene>
<keyword evidence="3" id="KW-1015">Disulfide bond</keyword>
<dbReference type="GO" id="GO:0005737">
    <property type="term" value="C:cytoplasm"/>
    <property type="evidence" value="ECO:0007669"/>
    <property type="project" value="TreeGrafter"/>
</dbReference>
<protein>
    <recommendedName>
        <fullName evidence="5">Glutaredoxin domain-containing protein</fullName>
    </recommendedName>
</protein>
<dbReference type="EMBL" id="QUTG01003320">
    <property type="protein sequence ID" value="RHY92049.1"/>
    <property type="molecule type" value="Genomic_DNA"/>
</dbReference>
<keyword evidence="4" id="KW-0676">Redox-active center</keyword>
<dbReference type="CDD" id="cd03419">
    <property type="entry name" value="GRX_GRXh_1_2_like"/>
    <property type="match status" value="1"/>
</dbReference>
<evidence type="ECO:0000313" key="10">
    <source>
        <dbReference type="Proteomes" id="UP000265427"/>
    </source>
</evidence>
<dbReference type="AlphaFoldDB" id="A0A397A0K2"/>
<dbReference type="EMBL" id="QUSZ01009620">
    <property type="protein sequence ID" value="RHX98900.1"/>
    <property type="molecule type" value="Genomic_DNA"/>
</dbReference>
<dbReference type="Proteomes" id="UP000285430">
    <property type="component" value="Unassembled WGS sequence"/>
</dbReference>
<evidence type="ECO:0000313" key="13">
    <source>
        <dbReference type="Proteomes" id="UP000285712"/>
    </source>
</evidence>
<dbReference type="EMBL" id="QUTH01002979">
    <property type="protein sequence ID" value="RHZ22602.1"/>
    <property type="molecule type" value="Genomic_DNA"/>
</dbReference>
<keyword evidence="2" id="KW-0249">Electron transport</keyword>
<dbReference type="GO" id="GO:0015038">
    <property type="term" value="F:glutathione disulfide oxidoreductase activity"/>
    <property type="evidence" value="ECO:0007669"/>
    <property type="project" value="TreeGrafter"/>
</dbReference>
<sequence>MGSKNSTGTTPEAAAFVQTAINTNGVTVFSKTYCPYCDQAKTALKSAGATFEVIELDKRPDGDAIQSALGELTGRFTVPNVFIKTTTIGGGSDVAKLHREGKLVQLLKEAGVLA</sequence>
<dbReference type="FunFam" id="3.40.30.10:FF:000093">
    <property type="entry name" value="Glutaredoxin 2"/>
    <property type="match status" value="1"/>
</dbReference>
<dbReference type="InterPro" id="IPR014025">
    <property type="entry name" value="Glutaredoxin_subgr"/>
</dbReference>
<organism evidence="6 10">
    <name type="scientific">Aphanomyces astaci</name>
    <name type="common">Crayfish plague agent</name>
    <dbReference type="NCBI Taxonomy" id="112090"/>
    <lineage>
        <taxon>Eukaryota</taxon>
        <taxon>Sar</taxon>
        <taxon>Stramenopiles</taxon>
        <taxon>Oomycota</taxon>
        <taxon>Saprolegniomycetes</taxon>
        <taxon>Saprolegniales</taxon>
        <taxon>Verrucalvaceae</taxon>
        <taxon>Aphanomyces</taxon>
    </lineage>
</organism>
<dbReference type="NCBIfam" id="TIGR02180">
    <property type="entry name" value="GRX_euk"/>
    <property type="match status" value="1"/>
</dbReference>
<dbReference type="InterPro" id="IPR002109">
    <property type="entry name" value="Glutaredoxin"/>
</dbReference>
<dbReference type="Proteomes" id="UP000266643">
    <property type="component" value="Unassembled WGS sequence"/>
</dbReference>
<evidence type="ECO:0000313" key="9">
    <source>
        <dbReference type="EMBL" id="RHZ22602.1"/>
    </source>
</evidence>
<accession>A0A397A0K2</accession>